<sequence>MGQLIASRSAAIKRKAFHYLLSWGQFNVSLPDINRFQNWWYRLANGVDGPCEGLHCFLLFFACAICLRINIFYVSQKTGRCGGGVRGKEQQRNSDEVLHSTARLRFLDTIVGVVTVYTSIRVHMNRRANRYKKA</sequence>
<accession>G0TTF0</accession>
<evidence type="ECO:0000313" key="1">
    <source>
        <dbReference type="EMBL" id="CCC47231.1"/>
    </source>
</evidence>
<proteinExistence type="predicted"/>
<dbReference type="AlphaFoldDB" id="G0TTF0"/>
<protein>
    <submittedName>
        <fullName evidence="1">Uncharacterized protein</fullName>
    </submittedName>
</protein>
<dbReference type="EMBL" id="HE573019">
    <property type="protein sequence ID" value="CCC47231.1"/>
    <property type="molecule type" value="Genomic_DNA"/>
</dbReference>
<name>G0TTF0_TRYVY</name>
<organism evidence="1">
    <name type="scientific">Trypanosoma vivax (strain Y486)</name>
    <dbReference type="NCBI Taxonomy" id="1055687"/>
    <lineage>
        <taxon>Eukaryota</taxon>
        <taxon>Discoba</taxon>
        <taxon>Euglenozoa</taxon>
        <taxon>Kinetoplastea</taxon>
        <taxon>Metakinetoplastina</taxon>
        <taxon>Trypanosomatida</taxon>
        <taxon>Trypanosomatidae</taxon>
        <taxon>Trypanosoma</taxon>
        <taxon>Duttonella</taxon>
    </lineage>
</organism>
<reference evidence="1" key="1">
    <citation type="journal article" date="2012" name="Proc. Natl. Acad. Sci. U.S.A.">
        <title>Antigenic diversity is generated by distinct evolutionary mechanisms in African trypanosome species.</title>
        <authorList>
            <person name="Jackson A.P."/>
            <person name="Berry A."/>
            <person name="Aslett M."/>
            <person name="Allison H.C."/>
            <person name="Burton P."/>
            <person name="Vavrova-Anderson J."/>
            <person name="Brown R."/>
            <person name="Browne H."/>
            <person name="Corton N."/>
            <person name="Hauser H."/>
            <person name="Gamble J."/>
            <person name="Gilderthorp R."/>
            <person name="Marcello L."/>
            <person name="McQuillan J."/>
            <person name="Otto T.D."/>
            <person name="Quail M.A."/>
            <person name="Sanders M.J."/>
            <person name="van Tonder A."/>
            <person name="Ginger M.L."/>
            <person name="Field M.C."/>
            <person name="Barry J.D."/>
            <person name="Hertz-Fowler C."/>
            <person name="Berriman M."/>
        </authorList>
    </citation>
    <scope>NUCLEOTIDE SEQUENCE</scope>
    <source>
        <strain evidence="1">Y486</strain>
    </source>
</reference>
<gene>
    <name evidence="1" type="ORF">TVY486_0304070</name>
</gene>